<organism evidence="1 2">
    <name type="scientific">Mya arenaria</name>
    <name type="common">Soft-shell clam</name>
    <dbReference type="NCBI Taxonomy" id="6604"/>
    <lineage>
        <taxon>Eukaryota</taxon>
        <taxon>Metazoa</taxon>
        <taxon>Spiralia</taxon>
        <taxon>Lophotrochozoa</taxon>
        <taxon>Mollusca</taxon>
        <taxon>Bivalvia</taxon>
        <taxon>Autobranchia</taxon>
        <taxon>Heteroconchia</taxon>
        <taxon>Euheterodonta</taxon>
        <taxon>Imparidentia</taxon>
        <taxon>Neoheterodontei</taxon>
        <taxon>Myida</taxon>
        <taxon>Myoidea</taxon>
        <taxon>Myidae</taxon>
        <taxon>Mya</taxon>
    </lineage>
</organism>
<reference evidence="1" key="1">
    <citation type="submission" date="2022-11" db="EMBL/GenBank/DDBJ databases">
        <title>Centuries of genome instability and evolution in soft-shell clam transmissible cancer (bioRxiv).</title>
        <authorList>
            <person name="Hart S.F.M."/>
            <person name="Yonemitsu M.A."/>
            <person name="Giersch R.M."/>
            <person name="Beal B.F."/>
            <person name="Arriagada G."/>
            <person name="Davis B.W."/>
            <person name="Ostrander E.A."/>
            <person name="Goff S.P."/>
            <person name="Metzger M.J."/>
        </authorList>
    </citation>
    <scope>NUCLEOTIDE SEQUENCE</scope>
    <source>
        <strain evidence="1">MELC-2E11</strain>
        <tissue evidence="1">Siphon/mantle</tissue>
    </source>
</reference>
<proteinExistence type="predicted"/>
<protein>
    <submittedName>
        <fullName evidence="1">Uncharacterized protein</fullName>
    </submittedName>
</protein>
<keyword evidence="2" id="KW-1185">Reference proteome</keyword>
<sequence length="265" mass="28705">MPLDDGPDAVGNSCFGLALSYGDESHSPLPPEKSSSATRAVDGLRKVYEILTSLSVVPGVKKSAVDKLTIILQEHESRERCDAVPFVALLLVMSDLLPVLANLSLALQMRDAVYNAVGTLVMGAITTARSIKEHPGQNFQHLPQAIDHLTEQSFRFTRPKPNLEQRFPHIPLLEAFCAFIPTTLPAGDQAEEYDHCTDILRPDASEAAPKNRVLKNTITQDTTLRQATTTVQMLKVSGSLQGAMPNLSLLASACLFLPSSTANCE</sequence>
<evidence type="ECO:0000313" key="1">
    <source>
        <dbReference type="EMBL" id="WAR12036.1"/>
    </source>
</evidence>
<dbReference type="Proteomes" id="UP001164746">
    <property type="component" value="Chromosome 8"/>
</dbReference>
<accession>A0ABY7ETJ5</accession>
<evidence type="ECO:0000313" key="2">
    <source>
        <dbReference type="Proteomes" id="UP001164746"/>
    </source>
</evidence>
<name>A0ABY7ETJ5_MYAAR</name>
<dbReference type="EMBL" id="CP111019">
    <property type="protein sequence ID" value="WAR12036.1"/>
    <property type="molecule type" value="Genomic_DNA"/>
</dbReference>
<gene>
    <name evidence="1" type="ORF">MAR_026216</name>
</gene>